<protein>
    <submittedName>
        <fullName evidence="1">Type I-E CRISPR-associated protein Cse1/CasA</fullName>
    </submittedName>
</protein>
<evidence type="ECO:0000313" key="1">
    <source>
        <dbReference type="EMBL" id="PKZ16857.1"/>
    </source>
</evidence>
<name>A0A2I1M9U8_9FIRM</name>
<keyword evidence="2" id="KW-1185">Reference proteome</keyword>
<gene>
    <name evidence="1" type="ORF">CYJ34_03465</name>
</gene>
<sequence>MKGREIVASFNLIDEKWILVIDNDGDTKEISLKELFSNAEDYKDLAGEMKTQDFAVLRILLAILQTVFSRFDANGNPYEYLELDEIYRQLEDIDEDDIKDYKKDLKKTWKTLWQAGHFPDIVNEYLEKWHDRFYLFDDKYPFMQVTEEELDADIYNKGKKSSASKILLKTINRNINESDNKISLFSPRLEYNKDNLTYAELSRWMICFQGYTGFSDKATFTKDGYEIKSKGWLFLLGGIYLSGNNIFETLMLNLCLVHPIQRYIGNKQNPSWENEPKSIISNLFQYKYINNLSELYTLHSRALVLSKDSDNQNITDIKSVKLPGIESQNQDLELMTMWQYHKKGKYKNSNTPKKHLRNYGLWKSFGLLTLGSQNNNWSVGIITNLFSLNLPDDYTIRINSVTMEEGGSSSSALLSNEIYDYLNIDEYIVTDLNHGGWVIRIYDTVEETKQVVDKVYKYFLNEVKLIRNQQSENFVEQNVENLYFLLNDPFKNWLSSITINDNKDQKIEEWRKVLEKIVRTETDRILANANQRDFTGIIIDDKTHNIITAYNSFNFFLNKQLRKEA</sequence>
<dbReference type="Pfam" id="PF09481">
    <property type="entry name" value="CRISPR_Cse1"/>
    <property type="match status" value="1"/>
</dbReference>
<organism evidence="1 2">
    <name type="scientific">Anaerococcus octavius</name>
    <dbReference type="NCBI Taxonomy" id="54007"/>
    <lineage>
        <taxon>Bacteria</taxon>
        <taxon>Bacillati</taxon>
        <taxon>Bacillota</taxon>
        <taxon>Tissierellia</taxon>
        <taxon>Tissierellales</taxon>
        <taxon>Peptoniphilaceae</taxon>
        <taxon>Anaerococcus</taxon>
    </lineage>
</organism>
<dbReference type="AlphaFoldDB" id="A0A2I1M9U8"/>
<reference evidence="1 2" key="1">
    <citation type="submission" date="2017-12" db="EMBL/GenBank/DDBJ databases">
        <title>Phylogenetic diversity of female urinary microbiome.</title>
        <authorList>
            <person name="Thomas-White K."/>
            <person name="Wolfe A.J."/>
        </authorList>
    </citation>
    <scope>NUCLEOTIDE SEQUENCE [LARGE SCALE GENOMIC DNA]</scope>
    <source>
        <strain evidence="1 2">UMB0119</strain>
    </source>
</reference>
<evidence type="ECO:0000313" key="2">
    <source>
        <dbReference type="Proteomes" id="UP000234335"/>
    </source>
</evidence>
<accession>A0A2I1M9U8</accession>
<dbReference type="InterPro" id="IPR013381">
    <property type="entry name" value="CRISPR-assoc_prot_Cse1"/>
</dbReference>
<dbReference type="Proteomes" id="UP000234335">
    <property type="component" value="Unassembled WGS sequence"/>
</dbReference>
<dbReference type="EMBL" id="PKGS01000002">
    <property type="protein sequence ID" value="PKZ16857.1"/>
    <property type="molecule type" value="Genomic_DNA"/>
</dbReference>
<dbReference type="Gene3D" id="1.10.132.100">
    <property type="match status" value="1"/>
</dbReference>
<proteinExistence type="predicted"/>
<comment type="caution">
    <text evidence="1">The sequence shown here is derived from an EMBL/GenBank/DDBJ whole genome shotgun (WGS) entry which is preliminary data.</text>
</comment>